<dbReference type="Proteomes" id="UP000188726">
    <property type="component" value="Unassembled WGS sequence"/>
</dbReference>
<dbReference type="EMBL" id="MUEO01000002">
    <property type="protein sequence ID" value="OOE46291.1"/>
    <property type="molecule type" value="Genomic_DNA"/>
</dbReference>
<dbReference type="SUPFAM" id="SSF46689">
    <property type="entry name" value="Homeodomain-like"/>
    <property type="match status" value="1"/>
</dbReference>
<comment type="caution">
    <text evidence="3">The sequence shown here is derived from an EMBL/GenBank/DDBJ whole genome shotgun (WGS) entry which is preliminary data.</text>
</comment>
<dbReference type="GO" id="GO:0003677">
    <property type="term" value="F:DNA binding"/>
    <property type="evidence" value="ECO:0007669"/>
    <property type="project" value="InterPro"/>
</dbReference>
<evidence type="ECO:0000313" key="3">
    <source>
        <dbReference type="EMBL" id="OOE46291.1"/>
    </source>
</evidence>
<reference evidence="3 4" key="1">
    <citation type="journal article" date="2017" name="Genome Announc.">
        <title>Draft Genome Sequences of Salinivibrio proteolyticus, Salinivibrio sharmensis, Salinivibrio siamensis, Salinivibrio costicola subsp. alcaliphilus, Salinivibrio costicola subsp. vallismortis, and 29 New Isolates Belonging to the Genus Salinivibrio.</title>
        <authorList>
            <person name="Lopez-Hermoso C."/>
            <person name="de la Haba R.R."/>
            <person name="Sanchez-Porro C."/>
            <person name="Bayliss S.C."/>
            <person name="Feil E.J."/>
            <person name="Ventosa A."/>
        </authorList>
    </citation>
    <scope>NUCLEOTIDE SEQUENCE [LARGE SCALE GENOMIC DNA]</scope>
    <source>
        <strain evidence="3 4">IC202</strain>
    </source>
</reference>
<dbReference type="InterPro" id="IPR002514">
    <property type="entry name" value="Transposase_8"/>
</dbReference>
<evidence type="ECO:0008006" key="5">
    <source>
        <dbReference type="Google" id="ProtNLM"/>
    </source>
</evidence>
<feature type="region of interest" description="Disordered" evidence="2">
    <location>
        <begin position="106"/>
        <end position="127"/>
    </location>
</feature>
<evidence type="ECO:0000313" key="4">
    <source>
        <dbReference type="Proteomes" id="UP000188726"/>
    </source>
</evidence>
<dbReference type="Pfam" id="PF01527">
    <property type="entry name" value="HTH_Tnp_1"/>
    <property type="match status" value="1"/>
</dbReference>
<proteinExistence type="inferred from homology"/>
<dbReference type="AlphaFoldDB" id="A0AB36KCN7"/>
<name>A0AB36KCN7_9GAMM</name>
<protein>
    <recommendedName>
        <fullName evidence="5">Transposase</fullName>
    </recommendedName>
</protein>
<evidence type="ECO:0000256" key="2">
    <source>
        <dbReference type="SAM" id="MobiDB-lite"/>
    </source>
</evidence>
<accession>A0AB36KCN7</accession>
<dbReference type="GO" id="GO:0004803">
    <property type="term" value="F:transposase activity"/>
    <property type="evidence" value="ECO:0007669"/>
    <property type="project" value="InterPro"/>
</dbReference>
<organism evidence="3 4">
    <name type="scientific">Salinivibrio kushneri</name>
    <dbReference type="NCBI Taxonomy" id="1908198"/>
    <lineage>
        <taxon>Bacteria</taxon>
        <taxon>Pseudomonadati</taxon>
        <taxon>Pseudomonadota</taxon>
        <taxon>Gammaproteobacteria</taxon>
        <taxon>Vibrionales</taxon>
        <taxon>Vibrionaceae</taxon>
        <taxon>Salinivibrio</taxon>
    </lineage>
</organism>
<gene>
    <name evidence="3" type="ORF">BZG09_01060</name>
</gene>
<dbReference type="InterPro" id="IPR009057">
    <property type="entry name" value="Homeodomain-like_sf"/>
</dbReference>
<feature type="compositionally biased region" description="Basic and acidic residues" evidence="2">
    <location>
        <begin position="112"/>
        <end position="122"/>
    </location>
</feature>
<sequence>MPRYSEERKAAILKKLLPPNNKTISEIAAEEHISEATLYNWRSKLRSEGKPVPGHQKNTEQWSAEAKFATVMETASLSETELSQYCRERGLFPEQVKEWKRACISGAGQAEQSKKAEQTARKAEKKRIRGLETELRRKDKALAETTALLVLSKKLNVLYENDNEED</sequence>
<dbReference type="GO" id="GO:0006313">
    <property type="term" value="P:DNA transposition"/>
    <property type="evidence" value="ECO:0007669"/>
    <property type="project" value="InterPro"/>
</dbReference>
<evidence type="ECO:0000256" key="1">
    <source>
        <dbReference type="ARBA" id="ARBA00009964"/>
    </source>
</evidence>
<comment type="similarity">
    <text evidence="1">Belongs to the transposase 8 family.</text>
</comment>